<protein>
    <recommendedName>
        <fullName evidence="4">Auxin efflux carrier</fullName>
    </recommendedName>
</protein>
<comment type="caution">
    <text evidence="2">The sequence shown here is derived from an EMBL/GenBank/DDBJ whole genome shotgun (WGS) entry which is preliminary data.</text>
</comment>
<keyword evidence="3" id="KW-1185">Reference proteome</keyword>
<gene>
    <name evidence="2" type="ORF">LVY72_05005</name>
</gene>
<keyword evidence="1" id="KW-0472">Membrane</keyword>
<dbReference type="RefSeq" id="WP_237818376.1">
    <property type="nucleotide sequence ID" value="NZ_JAKLTQ010000002.1"/>
</dbReference>
<dbReference type="EMBL" id="JAKLTQ010000002">
    <property type="protein sequence ID" value="MCG2621270.1"/>
    <property type="molecule type" value="Genomic_DNA"/>
</dbReference>
<evidence type="ECO:0000313" key="3">
    <source>
        <dbReference type="Proteomes" id="UP001165368"/>
    </source>
</evidence>
<keyword evidence="1" id="KW-1133">Transmembrane helix</keyword>
<keyword evidence="1" id="KW-0812">Transmembrane</keyword>
<sequence length="67" mass="6994">MGTGRWVFGLQGVDLLGVVVMSALPSAQNVFLSSGQFPMDSVVARDVVFITSLLSFPVILAIALALA</sequence>
<organism evidence="2 3">
    <name type="scientific">Arthrobacter hankyongi</name>
    <dbReference type="NCBI Taxonomy" id="2904801"/>
    <lineage>
        <taxon>Bacteria</taxon>
        <taxon>Bacillati</taxon>
        <taxon>Actinomycetota</taxon>
        <taxon>Actinomycetes</taxon>
        <taxon>Micrococcales</taxon>
        <taxon>Micrococcaceae</taxon>
        <taxon>Arthrobacter</taxon>
    </lineage>
</organism>
<reference evidence="2" key="1">
    <citation type="submission" date="2022-01" db="EMBL/GenBank/DDBJ databases">
        <authorList>
            <person name="Jo J.-H."/>
            <person name="Im W.-T."/>
        </authorList>
    </citation>
    <scope>NUCLEOTIDE SEQUENCE</scope>
    <source>
        <strain evidence="2">I2-34</strain>
    </source>
</reference>
<evidence type="ECO:0000256" key="1">
    <source>
        <dbReference type="SAM" id="Phobius"/>
    </source>
</evidence>
<proteinExistence type="predicted"/>
<evidence type="ECO:0008006" key="4">
    <source>
        <dbReference type="Google" id="ProtNLM"/>
    </source>
</evidence>
<feature type="transmembrane region" description="Helical" evidence="1">
    <location>
        <begin position="47"/>
        <end position="66"/>
    </location>
</feature>
<accession>A0ABS9L3L7</accession>
<evidence type="ECO:0000313" key="2">
    <source>
        <dbReference type="EMBL" id="MCG2621270.1"/>
    </source>
</evidence>
<dbReference type="Proteomes" id="UP001165368">
    <property type="component" value="Unassembled WGS sequence"/>
</dbReference>
<name>A0ABS9L3L7_9MICC</name>
<feature type="transmembrane region" description="Helical" evidence="1">
    <location>
        <begin position="7"/>
        <end position="27"/>
    </location>
</feature>